<dbReference type="GO" id="GO:0016020">
    <property type="term" value="C:membrane"/>
    <property type="evidence" value="ECO:0007669"/>
    <property type="project" value="UniProtKB-SubCell"/>
</dbReference>
<evidence type="ECO:0000256" key="2">
    <source>
        <dbReference type="ARBA" id="ARBA00006948"/>
    </source>
</evidence>
<proteinExistence type="inferred from homology"/>
<evidence type="ECO:0000256" key="4">
    <source>
        <dbReference type="ARBA" id="ARBA00022989"/>
    </source>
</evidence>
<evidence type="ECO:0000256" key="5">
    <source>
        <dbReference type="ARBA" id="ARBA00023136"/>
    </source>
</evidence>
<evidence type="ECO:0000256" key="3">
    <source>
        <dbReference type="ARBA" id="ARBA00022692"/>
    </source>
</evidence>
<comment type="subcellular location">
    <subcellularLocation>
        <location evidence="1">Membrane</location>
        <topology evidence="1">Multi-pass membrane protein</topology>
    </subcellularLocation>
</comment>
<protein>
    <submittedName>
        <fullName evidence="7">Transmembrane protein 45B</fullName>
    </submittedName>
</protein>
<dbReference type="Proteomes" id="UP000050795">
    <property type="component" value="Unassembled WGS sequence"/>
</dbReference>
<dbReference type="AlphaFoldDB" id="A0A183X0X7"/>
<dbReference type="PANTHER" id="PTHR16007:SF15">
    <property type="entry name" value="TRANSMEMBRANE PROTEIN 45B"/>
    <property type="match status" value="1"/>
</dbReference>
<evidence type="ECO:0000313" key="7">
    <source>
        <dbReference type="WBParaSite" id="TREG1_77520.1"/>
    </source>
</evidence>
<comment type="similarity">
    <text evidence="2">Belongs to the TMEM45 family.</text>
</comment>
<dbReference type="OrthoDB" id="551896at2759"/>
<keyword evidence="6" id="KW-1185">Reference proteome</keyword>
<evidence type="ECO:0000256" key="1">
    <source>
        <dbReference type="ARBA" id="ARBA00004141"/>
    </source>
</evidence>
<dbReference type="InterPro" id="IPR042127">
    <property type="entry name" value="TMEM45"/>
</dbReference>
<accession>A0A183X0X7</accession>
<reference evidence="7" key="2">
    <citation type="submission" date="2023-11" db="UniProtKB">
        <authorList>
            <consortium name="WormBaseParasite"/>
        </authorList>
    </citation>
    <scope>IDENTIFICATION</scope>
</reference>
<dbReference type="InterPro" id="IPR006904">
    <property type="entry name" value="DUF716"/>
</dbReference>
<sequence>MADNKTDFSVPIQSPEHHQHSYYFIQSHEHNGGHEMSLKTIGNEGLFLSHSYLGVFLICLGLWWWIQALRKCYTSMKRNHIEEYTASITHGSSCCCCGSSKSRLGEGSCKLIISLIGIIIELISLKFNRPHEYAYFPFYTSMCLASLLDILIATIITPPNGIDYIAHALPFFILTYCSRAQSFQQTLVTQTTRLLISYWGFFTGSSIISEMILNKSVIWTWIKCFAVIFQGSWIFNTGIILNPINRQPWDEDSHENLMYAVIIFVWHMFFIIIAQLMILLIIAKCYNASPNWTLNDLTPTTTTGGANNKFNRISTSGPNSVNSRDNIEYTKLLNNSDYAEE</sequence>
<dbReference type="Pfam" id="PF04819">
    <property type="entry name" value="DUF716"/>
    <property type="match status" value="1"/>
</dbReference>
<dbReference type="PANTHER" id="PTHR16007">
    <property type="entry name" value="EPIDIDYMAL MEMBRANE PROTEIN E9-RELATED"/>
    <property type="match status" value="1"/>
</dbReference>
<keyword evidence="5" id="KW-0472">Membrane</keyword>
<dbReference type="WBParaSite" id="TREG1_77520.1">
    <property type="protein sequence ID" value="TREG1_77520.1"/>
    <property type="gene ID" value="TREG1_77520"/>
</dbReference>
<organism evidence="6 7">
    <name type="scientific">Trichobilharzia regenti</name>
    <name type="common">Nasal bird schistosome</name>
    <dbReference type="NCBI Taxonomy" id="157069"/>
    <lineage>
        <taxon>Eukaryota</taxon>
        <taxon>Metazoa</taxon>
        <taxon>Spiralia</taxon>
        <taxon>Lophotrochozoa</taxon>
        <taxon>Platyhelminthes</taxon>
        <taxon>Trematoda</taxon>
        <taxon>Digenea</taxon>
        <taxon>Strigeidida</taxon>
        <taxon>Schistosomatoidea</taxon>
        <taxon>Schistosomatidae</taxon>
        <taxon>Trichobilharzia</taxon>
    </lineage>
</organism>
<reference evidence="6" key="1">
    <citation type="submission" date="2022-06" db="EMBL/GenBank/DDBJ databases">
        <authorList>
            <person name="Berger JAMES D."/>
            <person name="Berger JAMES D."/>
        </authorList>
    </citation>
    <scope>NUCLEOTIDE SEQUENCE [LARGE SCALE GENOMIC DNA]</scope>
</reference>
<keyword evidence="4" id="KW-1133">Transmembrane helix</keyword>
<keyword evidence="3" id="KW-0812">Transmembrane</keyword>
<evidence type="ECO:0000313" key="6">
    <source>
        <dbReference type="Proteomes" id="UP000050795"/>
    </source>
</evidence>
<name>A0A183X0X7_TRIRE</name>